<keyword evidence="2" id="KW-0677">Repeat</keyword>
<dbReference type="PANTHER" id="PTHR47566">
    <property type="match status" value="1"/>
</dbReference>
<keyword evidence="1" id="KW-0433">Leucine-rich repeat</keyword>
<dbReference type="InterPro" id="IPR001611">
    <property type="entry name" value="Leu-rich_rpt"/>
</dbReference>
<dbReference type="GO" id="GO:0035591">
    <property type="term" value="F:signaling adaptor activity"/>
    <property type="evidence" value="ECO:0007669"/>
    <property type="project" value="TreeGrafter"/>
</dbReference>
<organism evidence="3">
    <name type="scientific">human gut metagenome</name>
    <dbReference type="NCBI Taxonomy" id="408170"/>
    <lineage>
        <taxon>unclassified sequences</taxon>
        <taxon>metagenomes</taxon>
        <taxon>organismal metagenomes</taxon>
    </lineage>
</organism>
<proteinExistence type="predicted"/>
<dbReference type="EMBL" id="AJWY01002859">
    <property type="protein sequence ID" value="EKC77128.1"/>
    <property type="molecule type" value="Genomic_DNA"/>
</dbReference>
<evidence type="ECO:0000256" key="1">
    <source>
        <dbReference type="ARBA" id="ARBA00022614"/>
    </source>
</evidence>
<dbReference type="Gene3D" id="3.80.10.10">
    <property type="entry name" value="Ribonuclease Inhibitor"/>
    <property type="match status" value="1"/>
</dbReference>
<name>K1U4K3_9ZZZZ</name>
<sequence length="253" mass="29005">MIISESSNWVIKDSAFRQALHDEFGATFNTKDIKGIRCDGMDISSLSGIEYFENLEWLSCSHNSLTTLDISQNLKLINLDCGENRLSELNVRNNRALRYLYCYNNDLNNLDISNNPELEVLECYDNAHLQIESIYGVMIRRNPYGTGIRVLDTTNNPKLKVLKCSSNEITSLNLSKNYQLLHLDCDDNRIEILDVSTTQLNHYIPKTIVYSDYPLQCKMASLKTLYLKKDWRLKGINDASPVCIASNTQILYK</sequence>
<evidence type="ECO:0000313" key="3">
    <source>
        <dbReference type="EMBL" id="EKC77128.1"/>
    </source>
</evidence>
<accession>K1U4K3</accession>
<gene>
    <name evidence="3" type="ORF">LEA_04333</name>
</gene>
<evidence type="ECO:0000256" key="2">
    <source>
        <dbReference type="ARBA" id="ARBA00022737"/>
    </source>
</evidence>
<comment type="caution">
    <text evidence="3">The sequence shown here is derived from an EMBL/GenBank/DDBJ whole genome shotgun (WGS) entry which is preliminary data.</text>
</comment>
<dbReference type="PROSITE" id="PS51450">
    <property type="entry name" value="LRR"/>
    <property type="match status" value="1"/>
</dbReference>
<dbReference type="SUPFAM" id="SSF52058">
    <property type="entry name" value="L domain-like"/>
    <property type="match status" value="1"/>
</dbReference>
<dbReference type="InterPro" id="IPR052574">
    <property type="entry name" value="CDIRP"/>
</dbReference>
<protein>
    <submittedName>
        <fullName evidence="3">Cell wall surface anchor family protein</fullName>
    </submittedName>
</protein>
<dbReference type="InterPro" id="IPR032675">
    <property type="entry name" value="LRR_dom_sf"/>
</dbReference>
<dbReference type="AlphaFoldDB" id="K1U4K3"/>
<dbReference type="PANTHER" id="PTHR47566:SF1">
    <property type="entry name" value="PROTEIN NUD1"/>
    <property type="match status" value="1"/>
</dbReference>
<reference evidence="3" key="1">
    <citation type="journal article" date="2013" name="Environ. Microbiol.">
        <title>Microbiota from the distal guts of lean and obese adolescents exhibit partial functional redundancy besides clear differences in community structure.</title>
        <authorList>
            <person name="Ferrer M."/>
            <person name="Ruiz A."/>
            <person name="Lanza F."/>
            <person name="Haange S.B."/>
            <person name="Oberbach A."/>
            <person name="Till H."/>
            <person name="Bargiela R."/>
            <person name="Campoy C."/>
            <person name="Segura M.T."/>
            <person name="Richter M."/>
            <person name="von Bergen M."/>
            <person name="Seifert J."/>
            <person name="Suarez A."/>
        </authorList>
    </citation>
    <scope>NUCLEOTIDE SEQUENCE</scope>
</reference>